<evidence type="ECO:0000259" key="2">
    <source>
        <dbReference type="PROSITE" id="PS50404"/>
    </source>
</evidence>
<keyword evidence="1" id="KW-0963">Cytoplasm</keyword>
<dbReference type="GO" id="GO:0006749">
    <property type="term" value="P:glutathione metabolic process"/>
    <property type="evidence" value="ECO:0007669"/>
    <property type="project" value="TreeGrafter"/>
</dbReference>
<dbReference type="PANTHER" id="PTHR11260:SF711">
    <property type="entry name" value="GLUTATHIONE S-TRANSFERASE U9"/>
    <property type="match status" value="1"/>
</dbReference>
<dbReference type="SUPFAM" id="SSF52833">
    <property type="entry name" value="Thioredoxin-like"/>
    <property type="match status" value="1"/>
</dbReference>
<dbReference type="Pfam" id="PF13417">
    <property type="entry name" value="GST_N_3"/>
    <property type="match status" value="1"/>
</dbReference>
<dbReference type="Gene3D" id="3.40.30.10">
    <property type="entry name" value="Glutaredoxin"/>
    <property type="match status" value="1"/>
</dbReference>
<comment type="caution">
    <text evidence="3">The sequence shown here is derived from an EMBL/GenBank/DDBJ whole genome shotgun (WGS) entry which is preliminary data.</text>
</comment>
<evidence type="ECO:0000313" key="4">
    <source>
        <dbReference type="Proteomes" id="UP000593564"/>
    </source>
</evidence>
<dbReference type="EMBL" id="JACBKZ010000014">
    <property type="protein sequence ID" value="KAF5933724.1"/>
    <property type="molecule type" value="Genomic_DNA"/>
</dbReference>
<feature type="domain" description="GST N-terminal" evidence="2">
    <location>
        <begin position="83"/>
        <end position="145"/>
    </location>
</feature>
<dbReference type="CDD" id="cd03058">
    <property type="entry name" value="GST_N_Tau"/>
    <property type="match status" value="1"/>
</dbReference>
<dbReference type="PROSITE" id="PS50404">
    <property type="entry name" value="GST_NTER"/>
    <property type="match status" value="1"/>
</dbReference>
<comment type="subcellular location">
    <subcellularLocation>
        <location evidence="1">Cytoplasm</location>
        <location evidence="1">Cytosol</location>
    </subcellularLocation>
</comment>
<reference evidence="4" key="1">
    <citation type="journal article" date="2020" name="Nat. Commun.">
        <title>Genome assembly of wild tea tree DASZ reveals pedigree and selection history of tea varieties.</title>
        <authorList>
            <person name="Zhang W."/>
            <person name="Zhang Y."/>
            <person name="Qiu H."/>
            <person name="Guo Y."/>
            <person name="Wan H."/>
            <person name="Zhang X."/>
            <person name="Scossa F."/>
            <person name="Alseekh S."/>
            <person name="Zhang Q."/>
            <person name="Wang P."/>
            <person name="Xu L."/>
            <person name="Schmidt M.H."/>
            <person name="Jia X."/>
            <person name="Li D."/>
            <person name="Zhu A."/>
            <person name="Guo F."/>
            <person name="Chen W."/>
            <person name="Ni D."/>
            <person name="Usadel B."/>
            <person name="Fernie A.R."/>
            <person name="Wen W."/>
        </authorList>
    </citation>
    <scope>NUCLEOTIDE SEQUENCE [LARGE SCALE GENOMIC DNA]</scope>
    <source>
        <strain evidence="4">cv. G240</strain>
    </source>
</reference>
<comment type="similarity">
    <text evidence="1">Belongs to the GST superfamily.</text>
</comment>
<sequence>MSFTEKGNPVNDALVHNAIRTLTNSHSSSKLARSIWPGEKMEFMAVDSVGAAGGLLRVWNPEVSQPRRDDLSNASERKRNREIGEEIHGTWASPYSKRVELALKIKRIPYEYVEEDLSNKSPLLLKYNLVHKKVPVLVHNGKPIYIDETWKNEPQLLVDDPYKKAEVRFWLRQRKSTCFQASTVATTCRSFRETFLAFSRGSLGLSQQQEGLGQSQHQSD</sequence>
<dbReference type="GO" id="GO:0004364">
    <property type="term" value="F:glutathione transferase activity"/>
    <property type="evidence" value="ECO:0007669"/>
    <property type="project" value="UniProtKB-UniRule"/>
</dbReference>
<keyword evidence="1" id="KW-0808">Transferase</keyword>
<protein>
    <recommendedName>
        <fullName evidence="1">Glutathione S-transferase</fullName>
        <ecNumber evidence="1">2.5.1.18</ecNumber>
    </recommendedName>
</protein>
<dbReference type="EC" id="2.5.1.18" evidence="1"/>
<dbReference type="InterPro" id="IPR036249">
    <property type="entry name" value="Thioredoxin-like_sf"/>
</dbReference>
<name>A0A7J7G331_CAMSI</name>
<dbReference type="Proteomes" id="UP000593564">
    <property type="component" value="Unassembled WGS sequence"/>
</dbReference>
<dbReference type="PANTHER" id="PTHR11260">
    <property type="entry name" value="GLUTATHIONE S-TRANSFERASE, GST, SUPERFAMILY, GST DOMAIN CONTAINING"/>
    <property type="match status" value="1"/>
</dbReference>
<organism evidence="3 4">
    <name type="scientific">Camellia sinensis</name>
    <name type="common">Tea plant</name>
    <name type="synonym">Thea sinensis</name>
    <dbReference type="NCBI Taxonomy" id="4442"/>
    <lineage>
        <taxon>Eukaryota</taxon>
        <taxon>Viridiplantae</taxon>
        <taxon>Streptophyta</taxon>
        <taxon>Embryophyta</taxon>
        <taxon>Tracheophyta</taxon>
        <taxon>Spermatophyta</taxon>
        <taxon>Magnoliopsida</taxon>
        <taxon>eudicotyledons</taxon>
        <taxon>Gunneridae</taxon>
        <taxon>Pentapetalae</taxon>
        <taxon>asterids</taxon>
        <taxon>Ericales</taxon>
        <taxon>Theaceae</taxon>
        <taxon>Camellia</taxon>
    </lineage>
</organism>
<dbReference type="AlphaFoldDB" id="A0A7J7G331"/>
<keyword evidence="4" id="KW-1185">Reference proteome</keyword>
<comment type="function">
    <text evidence="1">Is involved in the conjugation of reduced glutathione to a wide number of exogenous and endogenous hydrophobic electrophiles.</text>
</comment>
<evidence type="ECO:0000313" key="3">
    <source>
        <dbReference type="EMBL" id="KAF5933724.1"/>
    </source>
</evidence>
<accession>A0A7J7G331</accession>
<proteinExistence type="inferred from homology"/>
<gene>
    <name evidence="3" type="ORF">HYC85_029895</name>
</gene>
<reference evidence="3 4" key="2">
    <citation type="submission" date="2020-07" db="EMBL/GenBank/DDBJ databases">
        <title>Genome assembly of wild tea tree DASZ reveals pedigree and selection history of tea varieties.</title>
        <authorList>
            <person name="Zhang W."/>
        </authorList>
    </citation>
    <scope>NUCLEOTIDE SEQUENCE [LARGE SCALE GENOMIC DNA]</scope>
    <source>
        <strain evidence="4">cv. G240</strain>
        <tissue evidence="3">Leaf</tissue>
    </source>
</reference>
<dbReference type="InterPro" id="IPR004045">
    <property type="entry name" value="Glutathione_S-Trfase_N"/>
</dbReference>
<comment type="catalytic activity">
    <reaction evidence="1">
        <text>RX + glutathione = an S-substituted glutathione + a halide anion + H(+)</text>
        <dbReference type="Rhea" id="RHEA:16437"/>
        <dbReference type="ChEBI" id="CHEBI:15378"/>
        <dbReference type="ChEBI" id="CHEBI:16042"/>
        <dbReference type="ChEBI" id="CHEBI:17792"/>
        <dbReference type="ChEBI" id="CHEBI:57925"/>
        <dbReference type="ChEBI" id="CHEBI:90779"/>
        <dbReference type="EC" id="2.5.1.18"/>
    </reaction>
</comment>
<evidence type="ECO:0000256" key="1">
    <source>
        <dbReference type="RuleBase" id="RU369102"/>
    </source>
</evidence>
<dbReference type="InterPro" id="IPR045073">
    <property type="entry name" value="Omega/Tau-like"/>
</dbReference>
<dbReference type="GO" id="GO:0005829">
    <property type="term" value="C:cytosol"/>
    <property type="evidence" value="ECO:0007669"/>
    <property type="project" value="UniProtKB-SubCell"/>
</dbReference>